<dbReference type="Pfam" id="PF04109">
    <property type="entry name" value="ATG9"/>
    <property type="match status" value="1"/>
</dbReference>
<evidence type="ECO:0000256" key="7">
    <source>
        <dbReference type="ARBA" id="ARBA00023006"/>
    </source>
</evidence>
<dbReference type="PANTHER" id="PTHR13038">
    <property type="entry name" value="APG9 AUTOPHAGY 9"/>
    <property type="match status" value="1"/>
</dbReference>
<keyword evidence="7 10" id="KW-0072">Autophagy</keyword>
<dbReference type="InterPro" id="IPR007241">
    <property type="entry name" value="Autophagy-rel_prot_9"/>
</dbReference>
<evidence type="ECO:0000256" key="5">
    <source>
        <dbReference type="ARBA" id="ARBA00022692"/>
    </source>
</evidence>
<keyword evidence="5" id="KW-0812">Transmembrane</keyword>
<dbReference type="GO" id="GO:0034497">
    <property type="term" value="P:protein localization to phagophore assembly site"/>
    <property type="evidence" value="ECO:0007669"/>
    <property type="project" value="TreeGrafter"/>
</dbReference>
<dbReference type="GO" id="GO:0034727">
    <property type="term" value="P:piecemeal microautophagy of the nucleus"/>
    <property type="evidence" value="ECO:0007669"/>
    <property type="project" value="TreeGrafter"/>
</dbReference>
<comment type="similarity">
    <text evidence="2 10">Belongs to the ATG9 family.</text>
</comment>
<proteinExistence type="inferred from homology"/>
<evidence type="ECO:0000313" key="12">
    <source>
        <dbReference type="EMBL" id="VDO60678.1"/>
    </source>
</evidence>
<dbReference type="GO" id="GO:0000422">
    <property type="term" value="P:autophagy of mitochondrion"/>
    <property type="evidence" value="ECO:0007669"/>
    <property type="project" value="TreeGrafter"/>
</dbReference>
<dbReference type="AlphaFoldDB" id="A0A158QR46"/>
<evidence type="ECO:0000256" key="6">
    <source>
        <dbReference type="ARBA" id="ARBA00022989"/>
    </source>
</evidence>
<keyword evidence="6" id="KW-1133">Transmembrane helix</keyword>
<dbReference type="GO" id="GO:0061709">
    <property type="term" value="P:reticulophagy"/>
    <property type="evidence" value="ECO:0007669"/>
    <property type="project" value="TreeGrafter"/>
</dbReference>
<dbReference type="STRING" id="6290.A0A158QR46"/>
<dbReference type="PANTHER" id="PTHR13038:SF10">
    <property type="entry name" value="AUTOPHAGY-RELATED PROTEIN 9"/>
    <property type="match status" value="1"/>
</dbReference>
<gene>
    <name evidence="12" type="ORF">HPLM_LOCUS16580</name>
</gene>
<keyword evidence="4 10" id="KW-0813">Transport</keyword>
<dbReference type="GO" id="GO:0034045">
    <property type="term" value="C:phagophore assembly site membrane"/>
    <property type="evidence" value="ECO:0007669"/>
    <property type="project" value="UniProtKB-SubCell"/>
</dbReference>
<comment type="function">
    <text evidence="10">Phospholipid scramblase involved in autophagy. Cycles between the preautophagosomal structure/phagophore assembly site (PAS) and the cytoplasmic vesicle pool and supplies membrane for the growing autophagosome. Lipid scramblase activity plays a key role in preautophagosomal structure/phagophore assembly by distributing the phospholipids that arrive through ATG2 from the cytoplasmic to the luminal leaflet of the bilayer, thereby driving autophagosomal membrane expansion.</text>
</comment>
<keyword evidence="13" id="KW-1185">Reference proteome</keyword>
<reference evidence="14" key="1">
    <citation type="submission" date="2016-04" db="UniProtKB">
        <authorList>
            <consortium name="WormBaseParasite"/>
        </authorList>
    </citation>
    <scope>IDENTIFICATION</scope>
</reference>
<evidence type="ECO:0000256" key="1">
    <source>
        <dbReference type="ARBA" id="ARBA00004511"/>
    </source>
</evidence>
<accession>A0A158QR46</accession>
<evidence type="ECO:0000256" key="8">
    <source>
        <dbReference type="ARBA" id="ARBA00023055"/>
    </source>
</evidence>
<evidence type="ECO:0000256" key="11">
    <source>
        <dbReference type="SAM" id="MobiDB-lite"/>
    </source>
</evidence>
<dbReference type="Proteomes" id="UP000268014">
    <property type="component" value="Unassembled WGS sequence"/>
</dbReference>
<dbReference type="OMA" id="ANFFHDY"/>
<reference evidence="12 13" key="2">
    <citation type="submission" date="2018-11" db="EMBL/GenBank/DDBJ databases">
        <authorList>
            <consortium name="Pathogen Informatics"/>
        </authorList>
    </citation>
    <scope>NUCLEOTIDE SEQUENCE [LARGE SCALE GENOMIC DNA]</scope>
    <source>
        <strain evidence="12 13">MHpl1</strain>
    </source>
</reference>
<organism evidence="14">
    <name type="scientific">Haemonchus placei</name>
    <name type="common">Barber's pole worm</name>
    <dbReference type="NCBI Taxonomy" id="6290"/>
    <lineage>
        <taxon>Eukaryota</taxon>
        <taxon>Metazoa</taxon>
        <taxon>Ecdysozoa</taxon>
        <taxon>Nematoda</taxon>
        <taxon>Chromadorea</taxon>
        <taxon>Rhabditida</taxon>
        <taxon>Rhabditina</taxon>
        <taxon>Rhabditomorpha</taxon>
        <taxon>Strongyloidea</taxon>
        <taxon>Trichostrongylidae</taxon>
        <taxon>Haemonchus</taxon>
    </lineage>
</organism>
<evidence type="ECO:0000256" key="10">
    <source>
        <dbReference type="RuleBase" id="RU364027"/>
    </source>
</evidence>
<name>A0A158QR46_HAEPC</name>
<dbReference type="GO" id="GO:0005776">
    <property type="term" value="C:autophagosome"/>
    <property type="evidence" value="ECO:0007669"/>
    <property type="project" value="TreeGrafter"/>
</dbReference>
<evidence type="ECO:0000313" key="13">
    <source>
        <dbReference type="Proteomes" id="UP000268014"/>
    </source>
</evidence>
<feature type="compositionally biased region" description="Polar residues" evidence="11">
    <location>
        <begin position="45"/>
        <end position="75"/>
    </location>
</feature>
<protein>
    <recommendedName>
        <fullName evidence="3 10">Autophagy-related protein 9</fullName>
    </recommendedName>
</protein>
<evidence type="ECO:0000256" key="4">
    <source>
        <dbReference type="ARBA" id="ARBA00022448"/>
    </source>
</evidence>
<dbReference type="GO" id="GO:0006869">
    <property type="term" value="P:lipid transport"/>
    <property type="evidence" value="ECO:0007669"/>
    <property type="project" value="UniProtKB-KW"/>
</dbReference>
<comment type="subcellular location">
    <subcellularLocation>
        <location evidence="1 10">Preautophagosomal structure membrane</location>
        <topology evidence="1 10">Multi-pass membrane protein</topology>
    </subcellularLocation>
</comment>
<evidence type="ECO:0000256" key="2">
    <source>
        <dbReference type="ARBA" id="ARBA00006185"/>
    </source>
</evidence>
<feature type="region of interest" description="Disordered" evidence="11">
    <location>
        <begin position="45"/>
        <end position="93"/>
    </location>
</feature>
<feature type="compositionally biased region" description="Basic and acidic residues" evidence="11">
    <location>
        <begin position="844"/>
        <end position="858"/>
    </location>
</feature>
<feature type="region of interest" description="Disordered" evidence="11">
    <location>
        <begin position="826"/>
        <end position="872"/>
    </location>
</feature>
<dbReference type="EMBL" id="UZAF01019488">
    <property type="protein sequence ID" value="VDO60678.1"/>
    <property type="molecule type" value="Genomic_DNA"/>
</dbReference>
<evidence type="ECO:0000313" key="14">
    <source>
        <dbReference type="WBParaSite" id="HPLM_0001658801-mRNA-1"/>
    </source>
</evidence>
<evidence type="ECO:0000256" key="9">
    <source>
        <dbReference type="ARBA" id="ARBA00023136"/>
    </source>
</evidence>
<sequence length="872" mass="99342">MYWRGQRIDDEYEDGSQRASACGPILPIVTTGRNMLFGAGPNNSEASPLISGTSTPGDGYQSPPSSHAMRSSLNDETGRHTPPAMSSSTRPSAQRWDHIENLDRFFTLVYEYHQGGGFLTIAVKKLFSLVQFVFVVTFSTFFLQCIDYEVLFANKNMTTTGEKITGKRSFDIVLNNAVILQDAIVANCASHLHPLVVFSIFVATIFWILRVVKTTYYLLELHEIQLFYRSALVIKDAQLSNLKWQDVVQRICEVQKHLHLKVDRDNITPFDLYNRILRFKNYLVALVNTRVLPPVFNVPFIGPVPYLPNGLKSNLRRILFFGSTSPWAGPYLKDEYKDLDNLELLTRQMEKDVAMYGLLNLIFFPLTFLYQILYSFFTLSELIKRRRDALGMRRYSNYGRYRLRHFNELDHELTTRLNRSHYHANAYLNQFTSALTEIFAKNIAFIAGAVAGVLAVLSAWDEDVLQVEHVLTVISVCGVIMVVCHGMMSDENLVWQPEALMTHIASELHYVPTEWRGQAHTEQVRREFEQLFQLKWMFFLQELSSPILTPFILLFWIRPNCRELVRFFHDNTVRVDGLGDVCSYALMDVARHGDVKWNGSTSHPTAAPAQDGKTELSILHFASNNPDWKCPPATEQFLKRFRSRLERDLNATLQPSEMKDERNLLLDSMHSIMPPIRAAPYRNVIGDRCYPYAVAPDSIVGGLLPTLYQTNPQGADSLTHSLQQSGEGDIRLGFDSDILSFKANVMKPVMFCYHSISGIDLDSAGADMRIKTLFLREMHEESLRRSSAAVPSYGASVAGIHAQSVFGVPQLSQMEESVLPESDVRSRLLLRPNLPGTSEEEPEERSGQDEEEERRRREEDEDDDSPPQFMNV</sequence>
<keyword evidence="9" id="KW-0472">Membrane</keyword>
<dbReference type="WBParaSite" id="HPLM_0001658801-mRNA-1">
    <property type="protein sequence ID" value="HPLM_0001658801-mRNA-1"/>
    <property type="gene ID" value="HPLM_0001658801"/>
</dbReference>
<keyword evidence="8 10" id="KW-0445">Lipid transport</keyword>
<evidence type="ECO:0000256" key="3">
    <source>
        <dbReference type="ARBA" id="ARBA00018074"/>
    </source>
</evidence>
<dbReference type="OrthoDB" id="2020634at2759"/>